<comment type="similarity">
    <text evidence="1">Belongs to the TfdA dioxygenase family.</text>
</comment>
<dbReference type="Proteomes" id="UP000076738">
    <property type="component" value="Unassembled WGS sequence"/>
</dbReference>
<dbReference type="OrthoDB" id="10257314at2759"/>
<dbReference type="PANTHER" id="PTHR30468">
    <property type="entry name" value="ALPHA-KETOGLUTARATE-DEPENDENT SULFONATE DIOXYGENASE"/>
    <property type="match status" value="1"/>
</dbReference>
<keyword evidence="2" id="KW-0479">Metal-binding</keyword>
<evidence type="ECO:0000256" key="4">
    <source>
        <dbReference type="ARBA" id="ARBA00023002"/>
    </source>
</evidence>
<accession>A0A167FIV9</accession>
<reference evidence="8 9" key="1">
    <citation type="journal article" date="2016" name="Mol. Biol. Evol.">
        <title>Comparative Genomics of Early-Diverging Mushroom-Forming Fungi Provides Insights into the Origins of Lignocellulose Decay Capabilities.</title>
        <authorList>
            <person name="Nagy L.G."/>
            <person name="Riley R."/>
            <person name="Tritt A."/>
            <person name="Adam C."/>
            <person name="Daum C."/>
            <person name="Floudas D."/>
            <person name="Sun H."/>
            <person name="Yadav J.S."/>
            <person name="Pangilinan J."/>
            <person name="Larsson K.H."/>
            <person name="Matsuura K."/>
            <person name="Barry K."/>
            <person name="Labutti K."/>
            <person name="Kuo R."/>
            <person name="Ohm R.A."/>
            <person name="Bhattacharya S.S."/>
            <person name="Shirouzu T."/>
            <person name="Yoshinaga Y."/>
            <person name="Martin F.M."/>
            <person name="Grigoriev I.V."/>
            <person name="Hibbett D.S."/>
        </authorList>
    </citation>
    <scope>NUCLEOTIDE SEQUENCE [LARGE SCALE GENOMIC DNA]</scope>
    <source>
        <strain evidence="8 9">TUFC12733</strain>
    </source>
</reference>
<organism evidence="8 9">
    <name type="scientific">Calocera viscosa (strain TUFC12733)</name>
    <dbReference type="NCBI Taxonomy" id="1330018"/>
    <lineage>
        <taxon>Eukaryota</taxon>
        <taxon>Fungi</taxon>
        <taxon>Dikarya</taxon>
        <taxon>Basidiomycota</taxon>
        <taxon>Agaricomycotina</taxon>
        <taxon>Dacrymycetes</taxon>
        <taxon>Dacrymycetales</taxon>
        <taxon>Dacrymycetaceae</taxon>
        <taxon>Calocera</taxon>
    </lineage>
</organism>
<evidence type="ECO:0000256" key="5">
    <source>
        <dbReference type="ARBA" id="ARBA00023004"/>
    </source>
</evidence>
<dbReference type="InterPro" id="IPR042098">
    <property type="entry name" value="TauD-like_sf"/>
</dbReference>
<dbReference type="GO" id="GO:0005737">
    <property type="term" value="C:cytoplasm"/>
    <property type="evidence" value="ECO:0007669"/>
    <property type="project" value="TreeGrafter"/>
</dbReference>
<dbReference type="SUPFAM" id="SSF51197">
    <property type="entry name" value="Clavaminate synthase-like"/>
    <property type="match status" value="1"/>
</dbReference>
<name>A0A167FIV9_CALVF</name>
<feature type="compositionally biased region" description="Low complexity" evidence="6">
    <location>
        <begin position="29"/>
        <end position="44"/>
    </location>
</feature>
<sequence length="276" mass="30319">MTSRLRRNCNRPEPSLPKPPAKHDPPGDPTDGLDPTSSSAPSLEESLAVCAEKWKASQAQSGGGFQCTLEETGHEQKDQLALLVAKRGVVVFRDQEIGPEGLHDLAAYYGPLHIHSVGGSLANDRYPGSLVVWNDGTKPLDQIAYDLENSGWHSDQTFEINTPGLTSLKIINGPKTGGDTCWASGYVIYSQFSPQMQTYLETLYALHSSDQQKRSAEERGVYIRRPQADCIHPVVRVHPVTGMKSIFVNGSYTRRIIGIPKAESDAVLRMIYDMIA</sequence>
<dbReference type="GO" id="GO:0016706">
    <property type="term" value="F:2-oxoglutarate-dependent dioxygenase activity"/>
    <property type="evidence" value="ECO:0007669"/>
    <property type="project" value="TreeGrafter"/>
</dbReference>
<keyword evidence="4" id="KW-0560">Oxidoreductase</keyword>
<evidence type="ECO:0000313" key="8">
    <source>
        <dbReference type="EMBL" id="KZO89535.1"/>
    </source>
</evidence>
<dbReference type="EMBL" id="KV417385">
    <property type="protein sequence ID" value="KZO89535.1"/>
    <property type="molecule type" value="Genomic_DNA"/>
</dbReference>
<gene>
    <name evidence="8" type="ORF">CALVIDRAFT_56600</name>
</gene>
<evidence type="ECO:0000259" key="7">
    <source>
        <dbReference type="Pfam" id="PF02668"/>
    </source>
</evidence>
<keyword evidence="3" id="KW-0223">Dioxygenase</keyword>
<evidence type="ECO:0000256" key="3">
    <source>
        <dbReference type="ARBA" id="ARBA00022964"/>
    </source>
</evidence>
<keyword evidence="5" id="KW-0408">Iron</keyword>
<feature type="region of interest" description="Disordered" evidence="6">
    <location>
        <begin position="1"/>
        <end position="44"/>
    </location>
</feature>
<evidence type="ECO:0000256" key="6">
    <source>
        <dbReference type="SAM" id="MobiDB-lite"/>
    </source>
</evidence>
<proteinExistence type="inferred from homology"/>
<protein>
    <submittedName>
        <fullName evidence="8">TauD-domain-containing protein</fullName>
    </submittedName>
</protein>
<dbReference type="GO" id="GO:0046872">
    <property type="term" value="F:metal ion binding"/>
    <property type="evidence" value="ECO:0007669"/>
    <property type="project" value="UniProtKB-KW"/>
</dbReference>
<evidence type="ECO:0000313" key="9">
    <source>
        <dbReference type="Proteomes" id="UP000076738"/>
    </source>
</evidence>
<dbReference type="InterPro" id="IPR003819">
    <property type="entry name" value="TauD/TfdA-like"/>
</dbReference>
<dbReference type="PANTHER" id="PTHR30468:SF1">
    <property type="entry name" value="ALPHA-KETOGLUTARATE-DEPENDENT SULFONATE DIOXYGENASE"/>
    <property type="match status" value="1"/>
</dbReference>
<dbReference type="AlphaFoldDB" id="A0A167FIV9"/>
<feature type="domain" description="TauD/TfdA-like" evidence="7">
    <location>
        <begin position="69"/>
        <end position="275"/>
    </location>
</feature>
<evidence type="ECO:0000256" key="2">
    <source>
        <dbReference type="ARBA" id="ARBA00022723"/>
    </source>
</evidence>
<keyword evidence="9" id="KW-1185">Reference proteome</keyword>
<dbReference type="InterPro" id="IPR051323">
    <property type="entry name" value="AtsK-like"/>
</dbReference>
<dbReference type="Pfam" id="PF02668">
    <property type="entry name" value="TauD"/>
    <property type="match status" value="1"/>
</dbReference>
<dbReference type="Gene3D" id="3.60.130.10">
    <property type="entry name" value="Clavaminate synthase-like"/>
    <property type="match status" value="1"/>
</dbReference>
<dbReference type="STRING" id="1330018.A0A167FIV9"/>
<evidence type="ECO:0000256" key="1">
    <source>
        <dbReference type="ARBA" id="ARBA00005896"/>
    </source>
</evidence>